<organism evidence="1 2">
    <name type="scientific">Dentiscutata heterogama</name>
    <dbReference type="NCBI Taxonomy" id="1316150"/>
    <lineage>
        <taxon>Eukaryota</taxon>
        <taxon>Fungi</taxon>
        <taxon>Fungi incertae sedis</taxon>
        <taxon>Mucoromycota</taxon>
        <taxon>Glomeromycotina</taxon>
        <taxon>Glomeromycetes</taxon>
        <taxon>Diversisporales</taxon>
        <taxon>Gigasporaceae</taxon>
        <taxon>Dentiscutata</taxon>
    </lineage>
</organism>
<keyword evidence="2" id="KW-1185">Reference proteome</keyword>
<comment type="caution">
    <text evidence="1">The sequence shown here is derived from an EMBL/GenBank/DDBJ whole genome shotgun (WGS) entry which is preliminary data.</text>
</comment>
<evidence type="ECO:0000313" key="1">
    <source>
        <dbReference type="EMBL" id="CAG8538061.1"/>
    </source>
</evidence>
<sequence length="102" mass="11684">MAISQYLKQKIYEYNENNSNKTQEDIANHFNSQISNLNLDWTTISKILKNKSKWLAITKSQLSLIQVTNGEIILTELMIKEKATYFAKVLNLGNDALKFSNG</sequence>
<name>A0ACA9LLP0_9GLOM</name>
<gene>
    <name evidence="1" type="ORF">DHETER_LOCUS4674</name>
</gene>
<evidence type="ECO:0000313" key="2">
    <source>
        <dbReference type="Proteomes" id="UP000789702"/>
    </source>
</evidence>
<reference evidence="1" key="1">
    <citation type="submission" date="2021-06" db="EMBL/GenBank/DDBJ databases">
        <authorList>
            <person name="Kallberg Y."/>
            <person name="Tangrot J."/>
            <person name="Rosling A."/>
        </authorList>
    </citation>
    <scope>NUCLEOTIDE SEQUENCE</scope>
    <source>
        <strain evidence="1">IL203A</strain>
    </source>
</reference>
<accession>A0ACA9LLP0</accession>
<protein>
    <submittedName>
        <fullName evidence="1">15180_t:CDS:1</fullName>
    </submittedName>
</protein>
<proteinExistence type="predicted"/>
<dbReference type="Proteomes" id="UP000789702">
    <property type="component" value="Unassembled WGS sequence"/>
</dbReference>
<dbReference type="EMBL" id="CAJVPU010004783">
    <property type="protein sequence ID" value="CAG8538061.1"/>
    <property type="molecule type" value="Genomic_DNA"/>
</dbReference>